<dbReference type="PANTHER" id="PTHR34477:SF1">
    <property type="entry name" value="UPF0213 PROTEIN YHBQ"/>
    <property type="match status" value="1"/>
</dbReference>
<evidence type="ECO:0000313" key="4">
    <source>
        <dbReference type="Proteomes" id="UP001176891"/>
    </source>
</evidence>
<dbReference type="Proteomes" id="UP001176891">
    <property type="component" value="Unassembled WGS sequence"/>
</dbReference>
<feature type="domain" description="GIY-YIG" evidence="2">
    <location>
        <begin position="2"/>
        <end position="78"/>
    </location>
</feature>
<dbReference type="SMART" id="SM00465">
    <property type="entry name" value="GIYc"/>
    <property type="match status" value="1"/>
</dbReference>
<dbReference type="InterPro" id="IPR035901">
    <property type="entry name" value="GIY-YIG_endonuc_sf"/>
</dbReference>
<sequence length="106" mass="12566">MKTYYVYIIKCSDGLTYTGVTNNISRRFEEHQKGLNKSCFTFKRRPLELIFNQNFNDINQAIYFEKKIKNWSAKKKLALANENFDMLQILAECRNATHSNYNPENN</sequence>
<name>A0ABT8X512_9FLAO</name>
<protein>
    <submittedName>
        <fullName evidence="3">GIY-YIG nuclease family protein</fullName>
    </submittedName>
</protein>
<dbReference type="Pfam" id="PF01541">
    <property type="entry name" value="GIY-YIG"/>
    <property type="match status" value="1"/>
</dbReference>
<dbReference type="EMBL" id="JAUOEM010000006">
    <property type="protein sequence ID" value="MDO5989057.1"/>
    <property type="molecule type" value="Genomic_DNA"/>
</dbReference>
<reference evidence="3" key="1">
    <citation type="submission" date="2023-07" db="EMBL/GenBank/DDBJ databases">
        <title>Two novel species in the genus Flavivirga.</title>
        <authorList>
            <person name="Kwon K."/>
        </authorList>
    </citation>
    <scope>NUCLEOTIDE SEQUENCE</scope>
    <source>
        <strain evidence="3">KACC 14157</strain>
    </source>
</reference>
<dbReference type="PANTHER" id="PTHR34477">
    <property type="entry name" value="UPF0213 PROTEIN YHBQ"/>
    <property type="match status" value="1"/>
</dbReference>
<gene>
    <name evidence="3" type="ORF">Q4Q39_16755</name>
</gene>
<accession>A0ABT8X512</accession>
<evidence type="ECO:0000313" key="3">
    <source>
        <dbReference type="EMBL" id="MDO5989057.1"/>
    </source>
</evidence>
<evidence type="ECO:0000256" key="1">
    <source>
        <dbReference type="ARBA" id="ARBA00007435"/>
    </source>
</evidence>
<dbReference type="SUPFAM" id="SSF82771">
    <property type="entry name" value="GIY-YIG endonuclease"/>
    <property type="match status" value="1"/>
</dbReference>
<dbReference type="Gene3D" id="3.40.1440.10">
    <property type="entry name" value="GIY-YIG endonuclease"/>
    <property type="match status" value="1"/>
</dbReference>
<comment type="caution">
    <text evidence="3">The sequence shown here is derived from an EMBL/GenBank/DDBJ whole genome shotgun (WGS) entry which is preliminary data.</text>
</comment>
<dbReference type="InterPro" id="IPR050190">
    <property type="entry name" value="UPF0213_domain"/>
</dbReference>
<keyword evidence="4" id="KW-1185">Reference proteome</keyword>
<proteinExistence type="inferred from homology"/>
<dbReference type="CDD" id="cd10456">
    <property type="entry name" value="GIY-YIG_UPF0213"/>
    <property type="match status" value="1"/>
</dbReference>
<dbReference type="InterPro" id="IPR000305">
    <property type="entry name" value="GIY-YIG_endonuc"/>
</dbReference>
<evidence type="ECO:0000259" key="2">
    <source>
        <dbReference type="PROSITE" id="PS50164"/>
    </source>
</evidence>
<organism evidence="3 4">
    <name type="scientific">Flavivirga amylovorans</name>
    <dbReference type="NCBI Taxonomy" id="870486"/>
    <lineage>
        <taxon>Bacteria</taxon>
        <taxon>Pseudomonadati</taxon>
        <taxon>Bacteroidota</taxon>
        <taxon>Flavobacteriia</taxon>
        <taxon>Flavobacteriales</taxon>
        <taxon>Flavobacteriaceae</taxon>
        <taxon>Flavivirga</taxon>
    </lineage>
</organism>
<dbReference type="RefSeq" id="WP_303283704.1">
    <property type="nucleotide sequence ID" value="NZ_BAABCZ010000012.1"/>
</dbReference>
<comment type="similarity">
    <text evidence="1">Belongs to the UPF0213 family.</text>
</comment>
<dbReference type="PROSITE" id="PS50164">
    <property type="entry name" value="GIY_YIG"/>
    <property type="match status" value="1"/>
</dbReference>